<accession>A0A934RS19</accession>
<dbReference type="InterPro" id="IPR003423">
    <property type="entry name" value="OMP_efflux"/>
</dbReference>
<dbReference type="NCBIfam" id="TIGR01845">
    <property type="entry name" value="outer_NodT"/>
    <property type="match status" value="1"/>
</dbReference>
<dbReference type="AlphaFoldDB" id="A0A934RS19"/>
<dbReference type="SUPFAM" id="SSF56954">
    <property type="entry name" value="Outer membrane efflux proteins (OEP)"/>
    <property type="match status" value="1"/>
</dbReference>
<dbReference type="PANTHER" id="PTHR30203">
    <property type="entry name" value="OUTER MEMBRANE CATION EFFLUX PROTEIN"/>
    <property type="match status" value="1"/>
</dbReference>
<dbReference type="Gene3D" id="1.20.1600.10">
    <property type="entry name" value="Outer membrane efflux proteins (OEP)"/>
    <property type="match status" value="1"/>
</dbReference>
<evidence type="ECO:0000313" key="4">
    <source>
        <dbReference type="Proteomes" id="UP000604083"/>
    </source>
</evidence>
<dbReference type="RefSeq" id="WP_200390899.1">
    <property type="nucleotide sequence ID" value="NZ_JAENIO010000009.1"/>
</dbReference>
<dbReference type="Pfam" id="PF02321">
    <property type="entry name" value="OEP"/>
    <property type="match status" value="2"/>
</dbReference>
<comment type="similarity">
    <text evidence="1 2">Belongs to the outer membrane factor (OMF) (TC 1.B.17) family.</text>
</comment>
<reference evidence="3" key="1">
    <citation type="submission" date="2021-01" db="EMBL/GenBank/DDBJ databases">
        <title>Modified the classification status of verrucomicrobia.</title>
        <authorList>
            <person name="Feng X."/>
        </authorList>
    </citation>
    <scope>NUCLEOTIDE SEQUENCE</scope>
    <source>
        <strain evidence="3">KCTC 12986</strain>
    </source>
</reference>
<dbReference type="InterPro" id="IPR010131">
    <property type="entry name" value="MdtP/NodT-like"/>
</dbReference>
<dbReference type="Proteomes" id="UP000604083">
    <property type="component" value="Unassembled WGS sequence"/>
</dbReference>
<keyword evidence="2" id="KW-0812">Transmembrane</keyword>
<keyword evidence="4" id="KW-1185">Reference proteome</keyword>
<proteinExistence type="inferred from homology"/>
<dbReference type="PANTHER" id="PTHR30203:SF29">
    <property type="entry name" value="PROTEIN CYAE"/>
    <property type="match status" value="1"/>
</dbReference>
<sequence>MQHRRQNFQYFGHWKSLSPLFLTLAFGACQSLPTERPVREVSLDLRSAYAAAQADNNGEVATGWLRSLNDATLTRIVEQALANNPNLQATATRLKSAREGTIIGRANRLPSVDGSGRTILSRQDGDSSDSFGLSLDASWEPDVWGRLRDLETVALANYEATVADFRSARLSLAVNTAQSWCNLITAEKQLTLARETLASFQKNYQIIQRGYKLGTLRPLDDAFGRSNIASAERSLKARQLDRDEAARSLQLLLGTYPDAALTTQADLPEIPAVRAGLPSELLARRPDLTARRWQILASASQADASRKNLLPNFRLTTGTGSSSPELMQLLDASRLASSLAASIAQNFYSGGELSARARQALADNENQIHLYQRDVLQALREVESSLATDESLARQEESLLTEVGNTALAEKWAESDFVEGLDVGNRPSILEVLEAQRRALNARASLISLRNQRLQNHLDLLLALGGSI</sequence>
<comment type="subcellular location">
    <subcellularLocation>
        <location evidence="2">Cell membrane</location>
        <topology evidence="2">Lipid-anchor</topology>
    </subcellularLocation>
</comment>
<comment type="caution">
    <text evidence="3">The sequence shown here is derived from an EMBL/GenBank/DDBJ whole genome shotgun (WGS) entry which is preliminary data.</text>
</comment>
<organism evidence="3 4">
    <name type="scientific">Roseibacillus ishigakijimensis</name>
    <dbReference type="NCBI Taxonomy" id="454146"/>
    <lineage>
        <taxon>Bacteria</taxon>
        <taxon>Pseudomonadati</taxon>
        <taxon>Verrucomicrobiota</taxon>
        <taxon>Verrucomicrobiia</taxon>
        <taxon>Verrucomicrobiales</taxon>
        <taxon>Verrucomicrobiaceae</taxon>
        <taxon>Roseibacillus</taxon>
    </lineage>
</organism>
<keyword evidence="2" id="KW-0449">Lipoprotein</keyword>
<evidence type="ECO:0000313" key="3">
    <source>
        <dbReference type="EMBL" id="MBK1833466.1"/>
    </source>
</evidence>
<gene>
    <name evidence="3" type="ORF">JIN78_05265</name>
</gene>
<dbReference type="Gene3D" id="2.20.200.10">
    <property type="entry name" value="Outer membrane efflux proteins (OEP)"/>
    <property type="match status" value="1"/>
</dbReference>
<protein>
    <submittedName>
        <fullName evidence="3">Efflux transporter outer membrane subunit</fullName>
    </submittedName>
</protein>
<keyword evidence="2" id="KW-0564">Palmitate</keyword>
<dbReference type="GO" id="GO:0015562">
    <property type="term" value="F:efflux transmembrane transporter activity"/>
    <property type="evidence" value="ECO:0007669"/>
    <property type="project" value="InterPro"/>
</dbReference>
<dbReference type="PROSITE" id="PS51257">
    <property type="entry name" value="PROKAR_LIPOPROTEIN"/>
    <property type="match status" value="1"/>
</dbReference>
<evidence type="ECO:0000256" key="2">
    <source>
        <dbReference type="RuleBase" id="RU362097"/>
    </source>
</evidence>
<name>A0A934RS19_9BACT</name>
<keyword evidence="2" id="KW-1134">Transmembrane beta strand</keyword>
<dbReference type="EMBL" id="JAENIO010000009">
    <property type="protein sequence ID" value="MBK1833466.1"/>
    <property type="molecule type" value="Genomic_DNA"/>
</dbReference>
<keyword evidence="2" id="KW-0472">Membrane</keyword>
<dbReference type="GO" id="GO:0005886">
    <property type="term" value="C:plasma membrane"/>
    <property type="evidence" value="ECO:0007669"/>
    <property type="project" value="UniProtKB-SubCell"/>
</dbReference>
<evidence type="ECO:0000256" key="1">
    <source>
        <dbReference type="ARBA" id="ARBA00007613"/>
    </source>
</evidence>